<sequence length="82" mass="9708">MIYRYPIYLENSMTFTEPPTEPIHFQKCNGYDGNNLRITNIVGYENGDFLKVCPHCNRTLPTEAFRLRTTIDRDQSWCIDCR</sequence>
<protein>
    <submittedName>
        <fullName evidence="1">Uncharacterized protein</fullName>
    </submittedName>
</protein>
<evidence type="ECO:0000313" key="2">
    <source>
        <dbReference type="Proteomes" id="UP000574276"/>
    </source>
</evidence>
<keyword evidence="2" id="KW-1185">Reference proteome</keyword>
<organism evidence="1 2">
    <name type="scientific">Variimorphobacter saccharofermentans</name>
    <dbReference type="NCBI Taxonomy" id="2755051"/>
    <lineage>
        <taxon>Bacteria</taxon>
        <taxon>Bacillati</taxon>
        <taxon>Bacillota</taxon>
        <taxon>Clostridia</taxon>
        <taxon>Lachnospirales</taxon>
        <taxon>Lachnospiraceae</taxon>
        <taxon>Variimorphobacter</taxon>
    </lineage>
</organism>
<dbReference type="AlphaFoldDB" id="A0A839K4E0"/>
<name>A0A839K4E0_9FIRM</name>
<reference evidence="1 2" key="1">
    <citation type="submission" date="2020-07" db="EMBL/GenBank/DDBJ databases">
        <title>Characterization and genome sequencing of isolate MD1, a novel member within the family Lachnospiraceae.</title>
        <authorList>
            <person name="Rettenmaier R."/>
            <person name="Di Bello L."/>
            <person name="Zinser C."/>
            <person name="Scheitz K."/>
            <person name="Liebl W."/>
            <person name="Zverlov V."/>
        </authorList>
    </citation>
    <scope>NUCLEOTIDE SEQUENCE [LARGE SCALE GENOMIC DNA]</scope>
    <source>
        <strain evidence="1 2">MD1</strain>
    </source>
</reference>
<evidence type="ECO:0000313" key="1">
    <source>
        <dbReference type="EMBL" id="MBB2184238.1"/>
    </source>
</evidence>
<proteinExistence type="predicted"/>
<dbReference type="RefSeq" id="WP_228353828.1">
    <property type="nucleotide sequence ID" value="NZ_JACEGA010000001.1"/>
</dbReference>
<dbReference type="EMBL" id="JACEGA010000001">
    <property type="protein sequence ID" value="MBB2184238.1"/>
    <property type="molecule type" value="Genomic_DNA"/>
</dbReference>
<gene>
    <name evidence="1" type="ORF">H0486_15265</name>
</gene>
<accession>A0A839K4E0</accession>
<dbReference type="Proteomes" id="UP000574276">
    <property type="component" value="Unassembled WGS sequence"/>
</dbReference>
<comment type="caution">
    <text evidence="1">The sequence shown here is derived from an EMBL/GenBank/DDBJ whole genome shotgun (WGS) entry which is preliminary data.</text>
</comment>